<keyword evidence="2" id="KW-0285">Flavoprotein</keyword>
<dbReference type="Pfam" id="PF01613">
    <property type="entry name" value="Flavin_Reduct"/>
    <property type="match status" value="1"/>
</dbReference>
<dbReference type="PANTHER" id="PTHR43567:SF1">
    <property type="entry name" value="FLAVOREDOXIN"/>
    <property type="match status" value="1"/>
</dbReference>
<gene>
    <name evidence="5" type="ORF">U732_2405</name>
</gene>
<dbReference type="GO" id="GO:0016646">
    <property type="term" value="F:oxidoreductase activity, acting on the CH-NH group of donors, NAD or NADP as acceptor"/>
    <property type="evidence" value="ECO:0007669"/>
    <property type="project" value="UniProtKB-ARBA"/>
</dbReference>
<proteinExistence type="inferred from homology"/>
<evidence type="ECO:0000313" key="6">
    <source>
        <dbReference type="Proteomes" id="UP000031366"/>
    </source>
</evidence>
<comment type="cofactor">
    <cofactor evidence="1">
        <name>FMN</name>
        <dbReference type="ChEBI" id="CHEBI:58210"/>
    </cofactor>
</comment>
<feature type="domain" description="Flavin reductase like" evidence="4">
    <location>
        <begin position="16"/>
        <end position="125"/>
    </location>
</feature>
<dbReference type="EMBL" id="AYSO01000018">
    <property type="protein sequence ID" value="KIE45796.1"/>
    <property type="molecule type" value="Genomic_DNA"/>
</dbReference>
<sequence>MEKQRVNYKKLYYGFPVFFISFYDENGVPNVTTLSSSYTLRDMICLGFGSKGYAINQIKKVKDFVINIPDRSLMKEIDFCGYSSGHNCKKFGFVNLTPTKSDIINAPMIEECPISIECTLTDVMEKDYYYGITNILAQIKGRCVSSELLNEEGYLDYKELDPVLYVGDDSERVYKYIDKKHIDSSKSFI</sequence>
<keyword evidence="6" id="KW-1185">Reference proteome</keyword>
<dbReference type="Gene3D" id="2.30.110.10">
    <property type="entry name" value="Electron Transport, Fmn-binding Protein, Chain A"/>
    <property type="match status" value="1"/>
</dbReference>
<dbReference type="SUPFAM" id="SSF50475">
    <property type="entry name" value="FMN-binding split barrel"/>
    <property type="match status" value="1"/>
</dbReference>
<dbReference type="InterPro" id="IPR052174">
    <property type="entry name" value="Flavoredoxin"/>
</dbReference>
<dbReference type="InterPro" id="IPR002563">
    <property type="entry name" value="Flavin_Rdtase-like_dom"/>
</dbReference>
<organism evidence="5 6">
    <name type="scientific">Clostridium argentinense CDC 2741</name>
    <dbReference type="NCBI Taxonomy" id="1418104"/>
    <lineage>
        <taxon>Bacteria</taxon>
        <taxon>Bacillati</taxon>
        <taxon>Bacillota</taxon>
        <taxon>Clostridia</taxon>
        <taxon>Eubacteriales</taxon>
        <taxon>Clostridiaceae</taxon>
        <taxon>Clostridium</taxon>
    </lineage>
</organism>
<dbReference type="InterPro" id="IPR012349">
    <property type="entry name" value="Split_barrel_FMN-bd"/>
</dbReference>
<dbReference type="PANTHER" id="PTHR43567">
    <property type="entry name" value="FLAVOREDOXIN-RELATED-RELATED"/>
    <property type="match status" value="1"/>
</dbReference>
<dbReference type="OrthoDB" id="9806228at2"/>
<comment type="similarity">
    <text evidence="3">Belongs to the flavoredoxin family.</text>
</comment>
<evidence type="ECO:0000256" key="2">
    <source>
        <dbReference type="ARBA" id="ARBA00022630"/>
    </source>
</evidence>
<reference evidence="5 6" key="1">
    <citation type="journal article" date="2015" name="Infect. Genet. Evol.">
        <title>Genomic sequences of six botulinum neurotoxin-producing strains representing three clostridial species illustrate the mobility and diversity of botulinum neurotoxin genes.</title>
        <authorList>
            <person name="Smith T.J."/>
            <person name="Hill K.K."/>
            <person name="Xie G."/>
            <person name="Foley B.T."/>
            <person name="Williamson C.H."/>
            <person name="Foster J.T."/>
            <person name="Johnson S.L."/>
            <person name="Chertkov O."/>
            <person name="Teshima H."/>
            <person name="Gibbons H.S."/>
            <person name="Johnsky L.A."/>
            <person name="Karavis M.A."/>
            <person name="Smith L.A."/>
        </authorList>
    </citation>
    <scope>NUCLEOTIDE SEQUENCE [LARGE SCALE GENOMIC DNA]</scope>
    <source>
        <strain evidence="5 6">CDC 2741</strain>
    </source>
</reference>
<evidence type="ECO:0000259" key="4">
    <source>
        <dbReference type="Pfam" id="PF01613"/>
    </source>
</evidence>
<protein>
    <submittedName>
        <fullName evidence="5">Flavin reductase like domain protein</fullName>
    </submittedName>
</protein>
<evidence type="ECO:0000256" key="1">
    <source>
        <dbReference type="ARBA" id="ARBA00001917"/>
    </source>
</evidence>
<dbReference type="GO" id="GO:0010181">
    <property type="term" value="F:FMN binding"/>
    <property type="evidence" value="ECO:0007669"/>
    <property type="project" value="InterPro"/>
</dbReference>
<name>A0A0C1R5N1_9CLOT</name>
<evidence type="ECO:0000256" key="3">
    <source>
        <dbReference type="ARBA" id="ARBA00038054"/>
    </source>
</evidence>
<accession>A0A0C1R5N1</accession>
<comment type="caution">
    <text evidence="5">The sequence shown here is derived from an EMBL/GenBank/DDBJ whole genome shotgun (WGS) entry which is preliminary data.</text>
</comment>
<dbReference type="AlphaFoldDB" id="A0A0C1R5N1"/>
<dbReference type="Proteomes" id="UP000031366">
    <property type="component" value="Unassembled WGS sequence"/>
</dbReference>
<evidence type="ECO:0000313" key="5">
    <source>
        <dbReference type="EMBL" id="KIE45796.1"/>
    </source>
</evidence>
<dbReference type="RefSeq" id="WP_039634735.1">
    <property type="nucleotide sequence ID" value="NZ_AYSO01000018.1"/>
</dbReference>